<sequence>MTGKKITKAGRTLALFAGLTLLAGCAGTLHTGNGGWAPGNQQVYLLAPAGIHGNQTVDGTIHALSLYVNGLLVSDKVRPSWGY</sequence>
<gene>
    <name evidence="2" type="ORF">ABS648_00640</name>
</gene>
<keyword evidence="1" id="KW-0732">Signal</keyword>
<protein>
    <recommendedName>
        <fullName evidence="3">YceK/YidQ family lipoprotein</fullName>
    </recommendedName>
</protein>
<accession>A0AAU7Y2B1</accession>
<organism evidence="2">
    <name type="scientific">Pseudomonas solani</name>
    <dbReference type="NCBI Taxonomy" id="2731552"/>
    <lineage>
        <taxon>Bacteria</taxon>
        <taxon>Pseudomonadati</taxon>
        <taxon>Pseudomonadota</taxon>
        <taxon>Gammaproteobacteria</taxon>
        <taxon>Pseudomonadales</taxon>
        <taxon>Pseudomonadaceae</taxon>
        <taxon>Pseudomonas</taxon>
    </lineage>
</organism>
<evidence type="ECO:0000313" key="2">
    <source>
        <dbReference type="EMBL" id="XBY64297.1"/>
    </source>
</evidence>
<feature type="chain" id="PRO_5043392141" description="YceK/YidQ family lipoprotein" evidence="1">
    <location>
        <begin position="27"/>
        <end position="83"/>
    </location>
</feature>
<dbReference type="PROSITE" id="PS51257">
    <property type="entry name" value="PROKAR_LIPOPROTEIN"/>
    <property type="match status" value="1"/>
</dbReference>
<reference evidence="2" key="1">
    <citation type="submission" date="2023-08" db="EMBL/GenBank/DDBJ databases">
        <title>Increased levels of nutrients transform a symbiont into a lethal pathobiont.</title>
        <authorList>
            <person name="Lachnit T."/>
            <person name="Ulrich L."/>
            <person name="Willmer F.M."/>
            <person name="Hasenbein T."/>
            <person name="Steiner L.X."/>
            <person name="Wolters M."/>
            <person name="Herbst E.M."/>
            <person name="Deines P."/>
        </authorList>
    </citation>
    <scope>NUCLEOTIDE SEQUENCE</scope>
    <source>
        <strain evidence="2">T3</strain>
    </source>
</reference>
<feature type="signal peptide" evidence="1">
    <location>
        <begin position="1"/>
        <end position="26"/>
    </location>
</feature>
<proteinExistence type="predicted"/>
<dbReference type="EMBL" id="CP158373">
    <property type="protein sequence ID" value="XBY64297.1"/>
    <property type="molecule type" value="Genomic_DNA"/>
</dbReference>
<dbReference type="RefSeq" id="WP_350447413.1">
    <property type="nucleotide sequence ID" value="NZ_CP158373.1"/>
</dbReference>
<evidence type="ECO:0008006" key="3">
    <source>
        <dbReference type="Google" id="ProtNLM"/>
    </source>
</evidence>
<dbReference type="AlphaFoldDB" id="A0AAU7Y2B1"/>
<name>A0AAU7Y2B1_9PSED</name>
<evidence type="ECO:0000256" key="1">
    <source>
        <dbReference type="SAM" id="SignalP"/>
    </source>
</evidence>